<reference evidence="2 3" key="1">
    <citation type="submission" date="2023-09" db="EMBL/GenBank/DDBJ databases">
        <title>Whole genome shotgun sequencing (WGS) of Bosea sp. ZW T0_25, isolated from stored onions (Allium cepa).</title>
        <authorList>
            <person name="Stoll D.A."/>
            <person name="Huch M."/>
        </authorList>
    </citation>
    <scope>NUCLEOTIDE SEQUENCE [LARGE SCALE GENOMIC DNA]</scope>
    <source>
        <strain evidence="2 3">ZW T0_25</strain>
    </source>
</reference>
<dbReference type="InterPro" id="IPR006680">
    <property type="entry name" value="Amidohydro-rel"/>
</dbReference>
<sequence>MSDFDLVLRGNVVLSDKIIEDGYVAVSGGKVGAVGAGTPPSARETQDFRGQWIIPGVIDGQVHSGSQANHEGIGMCSRAAASGGVTVMVDMPYDEPEPVTNAKLFNEKVAVVERDTHVDVALYATITIENGLHAIPGLVDAGACAFKFSTFEANPTRFPRIGDDTLYEAFKLIEPTGLLCGVHNQDQEMTRRNIARLIEAGDTGQDAFLRAHTPLIENLATARIYELGAETGARAHAVHVSTSRGFEICNLYKRAGHKATVESCVQYFMLNAEEHGPRFGAKIKHYPPIRPKAESELLWSHLAAGHCDFISSDHVSWGLEKKGDPNIFKNTSGGPGIETLLPALWTGCEERGISPTMVVKQLCEGPSKAFLLADKGRLAPGADADIVVLEPGRFVHDPSKSLSAVKWSSLEGREFRVRVAATYVRGALAWDGSKITNKAGDGRFLRPAA</sequence>
<dbReference type="InterPro" id="IPR032466">
    <property type="entry name" value="Metal_Hydrolase"/>
</dbReference>
<dbReference type="Pfam" id="PF01979">
    <property type="entry name" value="Amidohydro_1"/>
    <property type="match status" value="1"/>
</dbReference>
<dbReference type="InterPro" id="IPR050138">
    <property type="entry name" value="DHOase/Allantoinase_Hydrolase"/>
</dbReference>
<evidence type="ECO:0000259" key="1">
    <source>
        <dbReference type="Pfam" id="PF01979"/>
    </source>
</evidence>
<proteinExistence type="predicted"/>
<evidence type="ECO:0000313" key="2">
    <source>
        <dbReference type="EMBL" id="MDU0338651.1"/>
    </source>
</evidence>
<dbReference type="InterPro" id="IPR011059">
    <property type="entry name" value="Metal-dep_hydrolase_composite"/>
</dbReference>
<dbReference type="Gene3D" id="3.20.20.140">
    <property type="entry name" value="Metal-dependent hydrolases"/>
    <property type="match status" value="1"/>
</dbReference>
<dbReference type="SUPFAM" id="SSF51338">
    <property type="entry name" value="Composite domain of metallo-dependent hydrolases"/>
    <property type="match status" value="1"/>
</dbReference>
<dbReference type="SUPFAM" id="SSF51556">
    <property type="entry name" value="Metallo-dependent hydrolases"/>
    <property type="match status" value="1"/>
</dbReference>
<organism evidence="2 3">
    <name type="scientific">Bosea rubneri</name>
    <dbReference type="NCBI Taxonomy" id="3075434"/>
    <lineage>
        <taxon>Bacteria</taxon>
        <taxon>Pseudomonadati</taxon>
        <taxon>Pseudomonadota</taxon>
        <taxon>Alphaproteobacteria</taxon>
        <taxon>Hyphomicrobiales</taxon>
        <taxon>Boseaceae</taxon>
        <taxon>Bosea</taxon>
    </lineage>
</organism>
<protein>
    <submittedName>
        <fullName evidence="2">Amidohydrolase family protein</fullName>
    </submittedName>
</protein>
<dbReference type="PANTHER" id="PTHR43668:SF2">
    <property type="entry name" value="ALLANTOINASE"/>
    <property type="match status" value="1"/>
</dbReference>
<gene>
    <name evidence="2" type="ORF">RKE40_02095</name>
</gene>
<keyword evidence="3" id="KW-1185">Reference proteome</keyword>
<dbReference type="Proteomes" id="UP001254257">
    <property type="component" value="Unassembled WGS sequence"/>
</dbReference>
<comment type="caution">
    <text evidence="2">The sequence shown here is derived from an EMBL/GenBank/DDBJ whole genome shotgun (WGS) entry which is preliminary data.</text>
</comment>
<dbReference type="RefSeq" id="WP_316016594.1">
    <property type="nucleotide sequence ID" value="NZ_JAWDID010000002.1"/>
</dbReference>
<feature type="domain" description="Amidohydrolase-related" evidence="1">
    <location>
        <begin position="52"/>
        <end position="426"/>
    </location>
</feature>
<dbReference type="EMBL" id="JAWDID010000002">
    <property type="protein sequence ID" value="MDU0338651.1"/>
    <property type="molecule type" value="Genomic_DNA"/>
</dbReference>
<name>A0ABU3S1S7_9HYPH</name>
<evidence type="ECO:0000313" key="3">
    <source>
        <dbReference type="Proteomes" id="UP001254257"/>
    </source>
</evidence>
<dbReference type="PANTHER" id="PTHR43668">
    <property type="entry name" value="ALLANTOINASE"/>
    <property type="match status" value="1"/>
</dbReference>
<dbReference type="Gene3D" id="2.30.40.10">
    <property type="entry name" value="Urease, subunit C, domain 1"/>
    <property type="match status" value="1"/>
</dbReference>
<accession>A0ABU3S1S7</accession>